<keyword evidence="2" id="KW-1185">Reference proteome</keyword>
<dbReference type="GeneID" id="43500412"/>
<accession>F0T901</accession>
<protein>
    <recommendedName>
        <fullName evidence="3">Rubredoxin-like domain-containing protein</fullName>
    </recommendedName>
</protein>
<dbReference type="OrthoDB" id="380906at2157"/>
<evidence type="ECO:0000313" key="1">
    <source>
        <dbReference type="EMBL" id="ADZ09829.1"/>
    </source>
</evidence>
<sequence>MTETKIEFKCLKCGTHYDPNINLECPVCGKQQKLSTHHNSKHIIKTH</sequence>
<evidence type="ECO:0000313" key="2">
    <source>
        <dbReference type="Proteomes" id="UP000007490"/>
    </source>
</evidence>
<proteinExistence type="predicted"/>
<reference evidence="1 2" key="2">
    <citation type="journal article" date="2014" name="Int. J. Syst. Evol. Microbiol.">
        <title>Methanobacterium paludis sp. nov. and a novel strain of Methanobacterium lacus isolated from northern peatlands.</title>
        <authorList>
            <person name="Cadillo-Quiroz H."/>
            <person name="Brauer S.L."/>
            <person name="Goodson N."/>
            <person name="Yavitt J.B."/>
            <person name="Zinder S.H."/>
        </authorList>
    </citation>
    <scope>NUCLEOTIDE SEQUENCE [LARGE SCALE GENOMIC DNA]</scope>
    <source>
        <strain evidence="1 2">AL-21</strain>
    </source>
</reference>
<organism evidence="1 2">
    <name type="scientific">Methanobacterium lacus (strain AL-21)</name>
    <dbReference type="NCBI Taxonomy" id="877455"/>
    <lineage>
        <taxon>Archaea</taxon>
        <taxon>Methanobacteriati</taxon>
        <taxon>Methanobacteriota</taxon>
        <taxon>Methanomada group</taxon>
        <taxon>Methanobacteria</taxon>
        <taxon>Methanobacteriales</taxon>
        <taxon>Methanobacteriaceae</taxon>
        <taxon>Methanobacterium</taxon>
    </lineage>
</organism>
<gene>
    <name evidence="1" type="ordered locus">Metbo_1602</name>
</gene>
<dbReference type="HOGENOM" id="CLU_3163121_0_0_2"/>
<dbReference type="RefSeq" id="WP_013645180.1">
    <property type="nucleotide sequence ID" value="NC_015216.1"/>
</dbReference>
<dbReference type="AlphaFoldDB" id="F0T901"/>
<dbReference type="KEGG" id="mel:Metbo_1602"/>
<name>F0T901_METLA</name>
<reference evidence="2" key="1">
    <citation type="submission" date="2011-02" db="EMBL/GenBank/DDBJ databases">
        <title>Complete sequence of Methanobacterium sp. AL-21.</title>
        <authorList>
            <consortium name="US DOE Joint Genome Institute"/>
            <person name="Lucas S."/>
            <person name="Copeland A."/>
            <person name="Lapidus A."/>
            <person name="Cheng J.-F."/>
            <person name="Goodwin L."/>
            <person name="Pitluck S."/>
            <person name="Chertkov O."/>
            <person name="Detter J.C."/>
            <person name="Han C."/>
            <person name="Tapia R."/>
            <person name="Land M."/>
            <person name="Hauser L."/>
            <person name="Kyrpides N."/>
            <person name="Ivanova N."/>
            <person name="Mikhailova N."/>
            <person name="Pagani I."/>
            <person name="Cadillo-Quiroz H."/>
            <person name="Imachi H."/>
            <person name="Zinder S."/>
            <person name="Liu W."/>
            <person name="Woyke T."/>
        </authorList>
    </citation>
    <scope>NUCLEOTIDE SEQUENCE [LARGE SCALE GENOMIC DNA]</scope>
    <source>
        <strain evidence="2">AL-21</strain>
    </source>
</reference>
<evidence type="ECO:0008006" key="3">
    <source>
        <dbReference type="Google" id="ProtNLM"/>
    </source>
</evidence>
<dbReference type="SUPFAM" id="SSF57802">
    <property type="entry name" value="Rubredoxin-like"/>
    <property type="match status" value="1"/>
</dbReference>
<dbReference type="EMBL" id="CP002551">
    <property type="protein sequence ID" value="ADZ09829.1"/>
    <property type="molecule type" value="Genomic_DNA"/>
</dbReference>
<dbReference type="Proteomes" id="UP000007490">
    <property type="component" value="Chromosome"/>
</dbReference>